<evidence type="ECO:0000256" key="1">
    <source>
        <dbReference type="ARBA" id="ARBA00004123"/>
    </source>
</evidence>
<dbReference type="Pfam" id="PF05997">
    <property type="entry name" value="Nop52"/>
    <property type="match status" value="1"/>
</dbReference>
<organism evidence="4 5">
    <name type="scientific">Dermatophagoides pteronyssinus</name>
    <name type="common">European house dust mite</name>
    <dbReference type="NCBI Taxonomy" id="6956"/>
    <lineage>
        <taxon>Eukaryota</taxon>
        <taxon>Metazoa</taxon>
        <taxon>Ecdysozoa</taxon>
        <taxon>Arthropoda</taxon>
        <taxon>Chelicerata</taxon>
        <taxon>Arachnida</taxon>
        <taxon>Acari</taxon>
        <taxon>Acariformes</taxon>
        <taxon>Sarcoptiformes</taxon>
        <taxon>Astigmata</taxon>
        <taxon>Psoroptidia</taxon>
        <taxon>Analgoidea</taxon>
        <taxon>Pyroglyphidae</taxon>
        <taxon>Dermatophagoidinae</taxon>
        <taxon>Dermatophagoides</taxon>
    </lineage>
</organism>
<dbReference type="InterPro" id="IPR010301">
    <property type="entry name" value="RRP1"/>
</dbReference>
<evidence type="ECO:0000313" key="4">
    <source>
        <dbReference type="Proteomes" id="UP000515146"/>
    </source>
</evidence>
<dbReference type="Proteomes" id="UP000515146">
    <property type="component" value="Unplaced"/>
</dbReference>
<keyword evidence="3" id="KW-0539">Nucleus</keyword>
<dbReference type="GO" id="GO:0006364">
    <property type="term" value="P:rRNA processing"/>
    <property type="evidence" value="ECO:0007669"/>
    <property type="project" value="InterPro"/>
</dbReference>
<dbReference type="GO" id="GO:0005634">
    <property type="term" value="C:nucleus"/>
    <property type="evidence" value="ECO:0007669"/>
    <property type="project" value="UniProtKB-SubCell"/>
</dbReference>
<sequence length="344" mass="40580">MKNKTSNALFVVNFVQKVSAPQTHSKRLALLRKMMQNCPNDLTMIEWMQLWKGFYYIVWYEEMRKGGEELIIEMGSTDNGSFLMSGFKALTESWNGIDAFRIDKYMFLIRIMLRNCLRKQINAIGNGEKLFENEIFMNDYRKNIANNVKRNDDDDNENEFDSFSKLKCDVIDYIVSITSKSIGLFLHICDIYLDELKLIIDDVEKITDTDRPNIYYELILPFVKWLAMINDHRQLQSMVENIFNRLANEILLNESFVTRKIIMKRLYETILNLGGSSEYSCTSVHHYRVKILDDYKQKLDELDGKTKNKTKRKVIGLCRRTKRARYEMITKTPFVRSIIPLPLM</sequence>
<reference evidence="5" key="1">
    <citation type="submission" date="2025-08" db="UniProtKB">
        <authorList>
            <consortium name="RefSeq"/>
        </authorList>
    </citation>
    <scope>IDENTIFICATION</scope>
    <source>
        <strain evidence="5">Airmid</strain>
    </source>
</reference>
<dbReference type="RefSeq" id="XP_027195931.1">
    <property type="nucleotide sequence ID" value="XM_027340130.1"/>
</dbReference>
<dbReference type="InParanoid" id="A0A6P6XSW8"/>
<dbReference type="OMA" id="LFLHICD"/>
<evidence type="ECO:0000313" key="5">
    <source>
        <dbReference type="RefSeq" id="XP_027195931.1"/>
    </source>
</evidence>
<accession>A0A6P6XSW8</accession>
<comment type="subcellular location">
    <subcellularLocation>
        <location evidence="1">Nucleus</location>
    </subcellularLocation>
</comment>
<evidence type="ECO:0000256" key="3">
    <source>
        <dbReference type="ARBA" id="ARBA00023242"/>
    </source>
</evidence>
<gene>
    <name evidence="5" type="primary">LOC113790458</name>
</gene>
<dbReference type="GO" id="GO:0030688">
    <property type="term" value="C:preribosome, small subunit precursor"/>
    <property type="evidence" value="ECO:0007669"/>
    <property type="project" value="InterPro"/>
</dbReference>
<dbReference type="AlphaFoldDB" id="A0A6P6XSW8"/>
<name>A0A6P6XSW8_DERPT</name>
<dbReference type="KEGG" id="dpte:113790458"/>
<proteinExistence type="inferred from homology"/>
<protein>
    <submittedName>
        <fullName evidence="5">Uncharacterized protein LOC113790458</fullName>
    </submittedName>
</protein>
<dbReference type="OrthoDB" id="2019504at2759"/>
<keyword evidence="4" id="KW-1185">Reference proteome</keyword>
<evidence type="ECO:0000256" key="2">
    <source>
        <dbReference type="ARBA" id="ARBA00006374"/>
    </source>
</evidence>
<comment type="similarity">
    <text evidence="2">Belongs to the RRP1 family.</text>
</comment>